<dbReference type="PANTHER" id="PTHR30011">
    <property type="entry name" value="ALKANESULFONATE MONOOXYGENASE-RELATED"/>
    <property type="match status" value="1"/>
</dbReference>
<dbReference type="SUPFAM" id="SSF51679">
    <property type="entry name" value="Bacterial luciferase-like"/>
    <property type="match status" value="1"/>
</dbReference>
<protein>
    <recommendedName>
        <fullName evidence="6">Luciferase-like domain-containing protein</fullName>
    </recommendedName>
</protein>
<evidence type="ECO:0000256" key="5">
    <source>
        <dbReference type="ARBA" id="ARBA00033748"/>
    </source>
</evidence>
<dbReference type="PIRSF" id="PIRSF000337">
    <property type="entry name" value="NTA_MOA"/>
    <property type="match status" value="1"/>
</dbReference>
<dbReference type="Gene3D" id="3.20.20.30">
    <property type="entry name" value="Luciferase-like domain"/>
    <property type="match status" value="1"/>
</dbReference>
<evidence type="ECO:0000256" key="2">
    <source>
        <dbReference type="ARBA" id="ARBA00022643"/>
    </source>
</evidence>
<keyword evidence="8" id="KW-1185">Reference proteome</keyword>
<dbReference type="InterPro" id="IPR016215">
    <property type="entry name" value="NTA_MOA"/>
</dbReference>
<dbReference type="GO" id="GO:0004497">
    <property type="term" value="F:monooxygenase activity"/>
    <property type="evidence" value="ECO:0007669"/>
    <property type="project" value="UniProtKB-KW"/>
</dbReference>
<comment type="similarity">
    <text evidence="5">Belongs to the NtaA/SnaA/DszA monooxygenase family.</text>
</comment>
<keyword evidence="4" id="KW-0503">Monooxygenase</keyword>
<dbReference type="Proteomes" id="UP001358614">
    <property type="component" value="Chromosome 2"/>
</dbReference>
<dbReference type="GO" id="GO:0016705">
    <property type="term" value="F:oxidoreductase activity, acting on paired donors, with incorporation or reduction of molecular oxygen"/>
    <property type="evidence" value="ECO:0007669"/>
    <property type="project" value="InterPro"/>
</dbReference>
<evidence type="ECO:0000256" key="3">
    <source>
        <dbReference type="ARBA" id="ARBA00023002"/>
    </source>
</evidence>
<dbReference type="InterPro" id="IPR011251">
    <property type="entry name" value="Luciferase-like_dom"/>
</dbReference>
<reference evidence="7 8" key="1">
    <citation type="submission" date="2024-01" db="EMBL/GenBank/DDBJ databases">
        <title>Comparative genomics of Cryptococcus and Kwoniella reveals pathogenesis evolution and contrasting modes of karyotype evolution via chromosome fusion or intercentromeric recombination.</title>
        <authorList>
            <person name="Coelho M.A."/>
            <person name="David-Palma M."/>
            <person name="Shea T."/>
            <person name="Bowers K."/>
            <person name="McGinley-Smith S."/>
            <person name="Mohammad A.W."/>
            <person name="Gnirke A."/>
            <person name="Yurkov A.M."/>
            <person name="Nowrousian M."/>
            <person name="Sun S."/>
            <person name="Cuomo C.A."/>
            <person name="Heitman J."/>
        </authorList>
    </citation>
    <scope>NUCLEOTIDE SEQUENCE [LARGE SCALE GENOMIC DNA]</scope>
    <source>
        <strain evidence="7 8">PYCC6329</strain>
    </source>
</reference>
<proteinExistence type="inferred from homology"/>
<gene>
    <name evidence="7" type="ORF">V865_006677</name>
</gene>
<dbReference type="InterPro" id="IPR036661">
    <property type="entry name" value="Luciferase-like_sf"/>
</dbReference>
<feature type="domain" description="Luciferase-like" evidence="6">
    <location>
        <begin position="63"/>
        <end position="424"/>
    </location>
</feature>
<dbReference type="NCBIfam" id="TIGR03860">
    <property type="entry name" value="FMN_nitrolo"/>
    <property type="match status" value="1"/>
</dbReference>
<organism evidence="7 8">
    <name type="scientific">Kwoniella europaea PYCC6329</name>
    <dbReference type="NCBI Taxonomy" id="1423913"/>
    <lineage>
        <taxon>Eukaryota</taxon>
        <taxon>Fungi</taxon>
        <taxon>Dikarya</taxon>
        <taxon>Basidiomycota</taxon>
        <taxon>Agaricomycotina</taxon>
        <taxon>Tremellomycetes</taxon>
        <taxon>Tremellales</taxon>
        <taxon>Cryptococcaceae</taxon>
        <taxon>Kwoniella</taxon>
    </lineage>
</organism>
<dbReference type="Pfam" id="PF00296">
    <property type="entry name" value="Bac_luciferase"/>
    <property type="match status" value="1"/>
</dbReference>
<keyword evidence="1" id="KW-0285">Flavoprotein</keyword>
<dbReference type="KEGG" id="ker:91105478"/>
<dbReference type="RefSeq" id="XP_066086532.1">
    <property type="nucleotide sequence ID" value="XM_066230435.1"/>
</dbReference>
<dbReference type="AlphaFoldDB" id="A0AAX4KSP6"/>
<evidence type="ECO:0000256" key="4">
    <source>
        <dbReference type="ARBA" id="ARBA00023033"/>
    </source>
</evidence>
<dbReference type="PANTHER" id="PTHR30011:SF16">
    <property type="entry name" value="C2H2 FINGER DOMAIN TRANSCRIPTION FACTOR (EUROFUNG)-RELATED"/>
    <property type="match status" value="1"/>
</dbReference>
<dbReference type="EMBL" id="CP144090">
    <property type="protein sequence ID" value="WWD08565.1"/>
    <property type="molecule type" value="Genomic_DNA"/>
</dbReference>
<evidence type="ECO:0000256" key="1">
    <source>
        <dbReference type="ARBA" id="ARBA00022630"/>
    </source>
</evidence>
<evidence type="ECO:0000313" key="7">
    <source>
        <dbReference type="EMBL" id="WWD08565.1"/>
    </source>
</evidence>
<name>A0AAX4KSP6_9TREE</name>
<sequence>MTVINGEYIPVASGGRSIQYVGSSVTNGAIPYTKRDGTIPRRWILNALTSNTPGMVITGAWRRPGDRAAEYNTIKYWTDLAQLLEKGKFSAVFLADLLGGKDVFEGSIGPGLKVAGQAICSDPSLWISAAAAVTSNLTFGITQSVTYEQPFTVARRFATLDHLTNGRIAINLVTSALDSAAYNHGLPAQIEHDTRYERADEYLDVLYKLWETSWAEDSVILDKVNEVYVNPERVRKINHHGKYFNVVGPSIVEPSIQRTPLIYQAGSSPAGVAFGSKHGEALFTNMPNIEKARLKVEEYRTAAYNRGRDPYSVKVVLGVTIYVGETDEAAQAKLDDFKQYSSKLGAEVLFSNRVDQDLSVYPEDADLREVGTAPIKGILQNLQSTYPEHNDWTRAGLADLLGVRGLPYPPIVGSPTTVADHLQRIITEADVDGFNIAWSRFPDSYVDIVEHLVPELQRRGVHWLDYPKGSVGTGLTARESLTGIGNVHLPHDHYGSKFSWRAGEAAPPLELSDAISEEGIELPDKKRSRQV</sequence>
<evidence type="ECO:0000259" key="6">
    <source>
        <dbReference type="Pfam" id="PF00296"/>
    </source>
</evidence>
<keyword evidence="2" id="KW-0288">FMN</keyword>
<evidence type="ECO:0000313" key="8">
    <source>
        <dbReference type="Proteomes" id="UP001358614"/>
    </source>
</evidence>
<dbReference type="InterPro" id="IPR051260">
    <property type="entry name" value="Diverse_substr_monoxygenases"/>
</dbReference>
<keyword evidence="3" id="KW-0560">Oxidoreductase</keyword>
<accession>A0AAX4KSP6</accession>
<dbReference type="GeneID" id="91105478"/>